<comment type="caution">
    <text evidence="2">The sequence shown here is derived from an EMBL/GenBank/DDBJ whole genome shotgun (WGS) entry which is preliminary data.</text>
</comment>
<keyword evidence="3" id="KW-1185">Reference proteome</keyword>
<name>A0AAP2GKX0_9BACT</name>
<sequence length="735" mass="81430">MAGLSVGKAINRLEGRAKVTGAAKYAGEYNVPDLLYGYVVNSRITKGKIRSIDTTKAKAFDGVVEVFTHENRPKLAWLKLKYKDIDAPSGSALKPLHDAEIKFSGQPIALVVAKDYETARYAATLVSVQYEAEPFETCLETNLDKARDQKNAPKPTGHFEKAYEKSPVKVSAEYLHSTEHHNPIELFATTTIYEGEGKLTIYDKTQWTINNQVYVANVFGLHFKDVRVLAPFVGGAFGSGLRPQYQLFLCVLAALHLKRNVRVTLDRHQMFPFSHRPPTYQKTRFSANNDGKITAMNHIAVSETSEYEDKIEEVVSWSHRLYPAPNTLFQHKLAPLNVHTPLDMRAPGASTAMHAIECTMDALAYKLNMDPLDFRLINYSENDPAEDKPFTSKELKQCYEKAAEKFGWRNRNPVPGSMQHGNKLIGYGMATGIWDAEQYPSRVEAILNKEGRLEIHNATTDIGTGTFTVMTQIAADELGLLPEDVIFSYGDSKNPFSASQGGSSTTASTGVAVVMAVKALKAKLLKKARAISNSRLKKLEDDEISFADGNIILKTDDAPLISFREIIAANKGKEIKTTNLGKPHFLKLRKYSKATHSAAFVEVEIDRDLKTINVTRAVTAVAAGKIINPKTARSQILGAMVWSISKALREETILDENLGKYMNPNLGEYHIPVHADIHDLEVIFADEKDEVINELGVKGVGEIGMIAMPAAITNAIFHATGRRINKLPIHFDALM</sequence>
<dbReference type="Pfam" id="PF02738">
    <property type="entry name" value="MoCoBD_1"/>
    <property type="match status" value="1"/>
</dbReference>
<dbReference type="RefSeq" id="WP_254167498.1">
    <property type="nucleotide sequence ID" value="NZ_JAHESF010000026.1"/>
</dbReference>
<dbReference type="AlphaFoldDB" id="A0AAP2GKX0"/>
<dbReference type="SMART" id="SM01008">
    <property type="entry name" value="Ald_Xan_dh_C"/>
    <property type="match status" value="1"/>
</dbReference>
<dbReference type="InterPro" id="IPR037165">
    <property type="entry name" value="AldOxase/xan_DH_Mopterin-bd_sf"/>
</dbReference>
<dbReference type="PANTHER" id="PTHR11908:SF153">
    <property type="entry name" value="DEHYDROGENASE"/>
    <property type="match status" value="1"/>
</dbReference>
<reference evidence="2 3" key="1">
    <citation type="submission" date="2021-05" db="EMBL/GenBank/DDBJ databases">
        <title>A Polyphasic approach of four new species of the genus Ohtaekwangia: Ohtaekwangia histidinii sp. nov., Ohtaekwangia cretensis sp. nov., Ohtaekwangia indiensis sp. nov., Ohtaekwangia reichenbachii sp. nov. from diverse environment.</title>
        <authorList>
            <person name="Octaviana S."/>
        </authorList>
    </citation>
    <scope>NUCLEOTIDE SEQUENCE [LARGE SCALE GENOMIC DNA]</scope>
    <source>
        <strain evidence="2 3">PWU4</strain>
    </source>
</reference>
<dbReference type="Pfam" id="PF20256">
    <property type="entry name" value="MoCoBD_2"/>
    <property type="match status" value="1"/>
</dbReference>
<evidence type="ECO:0000313" key="3">
    <source>
        <dbReference type="Proteomes" id="UP001319200"/>
    </source>
</evidence>
<evidence type="ECO:0000259" key="1">
    <source>
        <dbReference type="SMART" id="SM01008"/>
    </source>
</evidence>
<dbReference type="SUPFAM" id="SSF56003">
    <property type="entry name" value="Molybdenum cofactor-binding domain"/>
    <property type="match status" value="1"/>
</dbReference>
<dbReference type="PANTHER" id="PTHR11908">
    <property type="entry name" value="XANTHINE DEHYDROGENASE"/>
    <property type="match status" value="1"/>
</dbReference>
<dbReference type="InterPro" id="IPR000674">
    <property type="entry name" value="Ald_Oxase/Xan_DH_a/b"/>
</dbReference>
<dbReference type="InterPro" id="IPR016208">
    <property type="entry name" value="Ald_Oxase/xanthine_DH-like"/>
</dbReference>
<evidence type="ECO:0000313" key="2">
    <source>
        <dbReference type="EMBL" id="MBT1699504.1"/>
    </source>
</evidence>
<feature type="domain" description="Aldehyde oxidase/xanthine dehydrogenase a/b hammerhead" evidence="1">
    <location>
        <begin position="20"/>
        <end position="134"/>
    </location>
</feature>
<dbReference type="Gene3D" id="3.90.1170.50">
    <property type="entry name" value="Aldehyde oxidase/xanthine dehydrogenase, a/b hammerhead"/>
    <property type="match status" value="1"/>
</dbReference>
<accession>A0AAP2GKX0</accession>
<dbReference type="Gene3D" id="3.30.365.10">
    <property type="entry name" value="Aldehyde oxidase/xanthine dehydrogenase, molybdopterin binding domain"/>
    <property type="match status" value="4"/>
</dbReference>
<dbReference type="InterPro" id="IPR036856">
    <property type="entry name" value="Ald_Oxase/Xan_DH_a/b_sf"/>
</dbReference>
<dbReference type="GO" id="GO:0016491">
    <property type="term" value="F:oxidoreductase activity"/>
    <property type="evidence" value="ECO:0007669"/>
    <property type="project" value="InterPro"/>
</dbReference>
<dbReference type="Proteomes" id="UP001319200">
    <property type="component" value="Unassembled WGS sequence"/>
</dbReference>
<proteinExistence type="predicted"/>
<dbReference type="SUPFAM" id="SSF54665">
    <property type="entry name" value="CO dehydrogenase molybdoprotein N-domain-like"/>
    <property type="match status" value="1"/>
</dbReference>
<dbReference type="InterPro" id="IPR008274">
    <property type="entry name" value="AldOxase/xan_DH_MoCoBD1"/>
</dbReference>
<dbReference type="GO" id="GO:0005506">
    <property type="term" value="F:iron ion binding"/>
    <property type="evidence" value="ECO:0007669"/>
    <property type="project" value="InterPro"/>
</dbReference>
<dbReference type="Pfam" id="PF01315">
    <property type="entry name" value="Ald_Xan_dh_C"/>
    <property type="match status" value="1"/>
</dbReference>
<organism evidence="2 3">
    <name type="scientific">Chryseosolibacter histidini</name>
    <dbReference type="NCBI Taxonomy" id="2782349"/>
    <lineage>
        <taxon>Bacteria</taxon>
        <taxon>Pseudomonadati</taxon>
        <taxon>Bacteroidota</taxon>
        <taxon>Cytophagia</taxon>
        <taxon>Cytophagales</taxon>
        <taxon>Chryseotaleaceae</taxon>
        <taxon>Chryseosolibacter</taxon>
    </lineage>
</organism>
<dbReference type="EMBL" id="JAHESF010000026">
    <property type="protein sequence ID" value="MBT1699504.1"/>
    <property type="molecule type" value="Genomic_DNA"/>
</dbReference>
<protein>
    <submittedName>
        <fullName evidence="2">Xanthine dehydrogenase family protein molybdopterin-binding subunit</fullName>
    </submittedName>
</protein>
<dbReference type="InterPro" id="IPR046867">
    <property type="entry name" value="AldOxase/xan_DH_MoCoBD2"/>
</dbReference>
<gene>
    <name evidence="2" type="ORF">KK083_21580</name>
</gene>